<keyword evidence="2" id="KW-1185">Reference proteome</keyword>
<evidence type="ECO:0000313" key="1">
    <source>
        <dbReference type="EMBL" id="KAH7688654.1"/>
    </source>
</evidence>
<sequence length="433" mass="49421">MSSSTIIESVQPPMVSQSFGEGSLSSLQITCHKLDGKNFLQWSRSVLLVIRGRGKIGYLNGEVQRPEVNDSSYANWELTNSIVMAWLINSMEPQISRTYLFLRTAKAIWDAVNRNYSDLENASQVFEIKNKLKELRQGTMEVTEYYNELQILWQELDLHYEADWGDLDESLKFRRHLEKERLYEVLTGLNRDLDEVRSRILGRRPLPPIDEAFAEVCREASRKRVMLGEKKDVAPITVSGDRPIETSALAVRSVPYRSNEDKRKGGRPWCNHCNRNGHTRDTCWDIHGKPTNWKPKGARETNRAKVFKASIERKMEENQENDGVFLNKSLIEQLQNLLSQPKGSNSNAIGSSSGGAISNFAQKSTVFHSIPWMFDSGASDHMTVIDPSSFPTLHVMEISKSRWLMVAILLLLESGQLVFQILSQFIQFCTFQT</sequence>
<protein>
    <submittedName>
        <fullName evidence="1">Retrotransposon gag domain-containing protein</fullName>
    </submittedName>
</protein>
<accession>A0ACB7WL73</accession>
<proteinExistence type="predicted"/>
<name>A0ACB7WL73_DIOAL</name>
<dbReference type="EMBL" id="CM037013">
    <property type="protein sequence ID" value="KAH7688654.1"/>
    <property type="molecule type" value="Genomic_DNA"/>
</dbReference>
<reference evidence="2" key="1">
    <citation type="journal article" date="2022" name="Nat. Commun.">
        <title>Chromosome evolution and the genetic basis of agronomically important traits in greater yam.</title>
        <authorList>
            <person name="Bredeson J.V."/>
            <person name="Lyons J.B."/>
            <person name="Oniyinde I.O."/>
            <person name="Okereke N.R."/>
            <person name="Kolade O."/>
            <person name="Nnabue I."/>
            <person name="Nwadili C.O."/>
            <person name="Hribova E."/>
            <person name="Parker M."/>
            <person name="Nwogha J."/>
            <person name="Shu S."/>
            <person name="Carlson J."/>
            <person name="Kariba R."/>
            <person name="Muthemba S."/>
            <person name="Knop K."/>
            <person name="Barton G.J."/>
            <person name="Sherwood A.V."/>
            <person name="Lopez-Montes A."/>
            <person name="Asiedu R."/>
            <person name="Jamnadass R."/>
            <person name="Muchugi A."/>
            <person name="Goodstein D."/>
            <person name="Egesi C.N."/>
            <person name="Featherston J."/>
            <person name="Asfaw A."/>
            <person name="Simpson G.G."/>
            <person name="Dolezel J."/>
            <person name="Hendre P.S."/>
            <person name="Van Deynze A."/>
            <person name="Kumar P.L."/>
            <person name="Obidiegwu J.E."/>
            <person name="Bhattacharjee R."/>
            <person name="Rokhsar D.S."/>
        </authorList>
    </citation>
    <scope>NUCLEOTIDE SEQUENCE [LARGE SCALE GENOMIC DNA]</scope>
    <source>
        <strain evidence="2">cv. TDa95/00328</strain>
    </source>
</reference>
<comment type="caution">
    <text evidence="1">The sequence shown here is derived from an EMBL/GenBank/DDBJ whole genome shotgun (WGS) entry which is preliminary data.</text>
</comment>
<organism evidence="1 2">
    <name type="scientific">Dioscorea alata</name>
    <name type="common">Purple yam</name>
    <dbReference type="NCBI Taxonomy" id="55571"/>
    <lineage>
        <taxon>Eukaryota</taxon>
        <taxon>Viridiplantae</taxon>
        <taxon>Streptophyta</taxon>
        <taxon>Embryophyta</taxon>
        <taxon>Tracheophyta</taxon>
        <taxon>Spermatophyta</taxon>
        <taxon>Magnoliopsida</taxon>
        <taxon>Liliopsida</taxon>
        <taxon>Dioscoreales</taxon>
        <taxon>Dioscoreaceae</taxon>
        <taxon>Dioscorea</taxon>
    </lineage>
</organism>
<evidence type="ECO:0000313" key="2">
    <source>
        <dbReference type="Proteomes" id="UP000827976"/>
    </source>
</evidence>
<dbReference type="Proteomes" id="UP000827976">
    <property type="component" value="Chromosome 3"/>
</dbReference>
<gene>
    <name evidence="1" type="ORF">IHE45_03G045500</name>
</gene>